<dbReference type="AlphaFoldDB" id="A0A1H5GGG5"/>
<evidence type="ECO:0000313" key="3">
    <source>
        <dbReference type="Proteomes" id="UP000182375"/>
    </source>
</evidence>
<gene>
    <name evidence="2" type="ORF">SAMN04490357_7078</name>
</gene>
<feature type="compositionally biased region" description="Basic and acidic residues" evidence="1">
    <location>
        <begin position="1"/>
        <end position="38"/>
    </location>
</feature>
<evidence type="ECO:0000313" key="2">
    <source>
        <dbReference type="EMBL" id="SEE14797.1"/>
    </source>
</evidence>
<dbReference type="STRING" id="67331.SAMN04490357_7078"/>
<accession>A0A1H5GGG5</accession>
<feature type="compositionally biased region" description="Basic and acidic residues" evidence="1">
    <location>
        <begin position="52"/>
        <end position="63"/>
    </location>
</feature>
<protein>
    <submittedName>
        <fullName evidence="2">Uncharacterized protein</fullName>
    </submittedName>
</protein>
<evidence type="ECO:0000256" key="1">
    <source>
        <dbReference type="SAM" id="MobiDB-lite"/>
    </source>
</evidence>
<dbReference type="RefSeq" id="WP_074995325.1">
    <property type="nucleotide sequence ID" value="NZ_FNTD01000004.1"/>
</dbReference>
<dbReference type="GeneID" id="95516082"/>
<feature type="region of interest" description="Disordered" evidence="1">
    <location>
        <begin position="1"/>
        <end position="63"/>
    </location>
</feature>
<dbReference type="Proteomes" id="UP000182375">
    <property type="component" value="Unassembled WGS sequence"/>
</dbReference>
<dbReference type="EMBL" id="FNTD01000004">
    <property type="protein sequence ID" value="SEE14797.1"/>
    <property type="molecule type" value="Genomic_DNA"/>
</dbReference>
<reference evidence="2 3" key="1">
    <citation type="submission" date="2016-10" db="EMBL/GenBank/DDBJ databases">
        <authorList>
            <person name="de Groot N.N."/>
        </authorList>
    </citation>
    <scope>NUCLEOTIDE SEQUENCE [LARGE SCALE GENOMIC DNA]</scope>
    <source>
        <strain evidence="2 3">DSM 40306</strain>
    </source>
</reference>
<proteinExistence type="predicted"/>
<name>A0A1H5GGG5_9ACTN</name>
<sequence length="63" mass="6924">MSGEDERQERPETALGEVLHEAEEAERRGETDRGRGEAGDAITPNTGAQEQSKGDRKTPGRHH</sequence>
<organism evidence="2 3">
    <name type="scientific">Streptomyces misionensis</name>
    <dbReference type="NCBI Taxonomy" id="67331"/>
    <lineage>
        <taxon>Bacteria</taxon>
        <taxon>Bacillati</taxon>
        <taxon>Actinomycetota</taxon>
        <taxon>Actinomycetes</taxon>
        <taxon>Kitasatosporales</taxon>
        <taxon>Streptomycetaceae</taxon>
        <taxon>Streptomyces</taxon>
    </lineage>
</organism>